<evidence type="ECO:0000313" key="2">
    <source>
        <dbReference type="Proteomes" id="UP000183209"/>
    </source>
</evidence>
<dbReference type="Proteomes" id="UP000183209">
    <property type="component" value="Unassembled WGS sequence"/>
</dbReference>
<proteinExistence type="predicted"/>
<evidence type="ECO:0000313" key="1">
    <source>
        <dbReference type="EMBL" id="SFS38020.1"/>
    </source>
</evidence>
<reference evidence="1 2" key="1">
    <citation type="submission" date="2016-10" db="EMBL/GenBank/DDBJ databases">
        <authorList>
            <person name="de Groot N.N."/>
        </authorList>
    </citation>
    <scope>NUCLEOTIDE SEQUENCE [LARGE SCALE GENOMIC DNA]</scope>
    <source>
        <strain evidence="1 2">CGMCC 1.6114</strain>
    </source>
</reference>
<sequence length="187" mass="21719">MNELITTLGSSEIRESEILIQNYPFEPSVAYPGRTFIASEIEGVVLDFGNPKLHVTGDIVFVAAKYKNELKAFAKKNQISILPYSWNWDWVLEPFLDTEFSKADQRKTIEQLLKNGLRENEIMELRQEVGNQMIAYNFNTLLWEWVGLSLFDVLSAMKAKYAKAKYRDFYQRALEIEKRSTNHPGRT</sequence>
<dbReference type="OrthoDB" id="4554121at2"/>
<dbReference type="RefSeq" id="WP_074976369.1">
    <property type="nucleotide sequence ID" value="NZ_FPAG01000001.1"/>
</dbReference>
<gene>
    <name evidence="1" type="ORF">SAMN04487906_0233</name>
</gene>
<dbReference type="EMBL" id="FPAG01000001">
    <property type="protein sequence ID" value="SFS38020.1"/>
    <property type="molecule type" value="Genomic_DNA"/>
</dbReference>
<accession>A0A1I6PCZ3</accession>
<protein>
    <submittedName>
        <fullName evidence="1">Uncharacterized protein</fullName>
    </submittedName>
</protein>
<dbReference type="AlphaFoldDB" id="A0A1I6PCZ3"/>
<name>A0A1I6PCZ3_9FLAO</name>
<organism evidence="1 2">
    <name type="scientific">Zhouia amylolytica</name>
    <dbReference type="NCBI Taxonomy" id="376730"/>
    <lineage>
        <taxon>Bacteria</taxon>
        <taxon>Pseudomonadati</taxon>
        <taxon>Bacteroidota</taxon>
        <taxon>Flavobacteriia</taxon>
        <taxon>Flavobacteriales</taxon>
        <taxon>Flavobacteriaceae</taxon>
        <taxon>Zhouia</taxon>
    </lineage>
</organism>